<name>A0A917P5U5_9ACTN</name>
<evidence type="ECO:0000313" key="1">
    <source>
        <dbReference type="EMBL" id="GGJ63174.1"/>
    </source>
</evidence>
<accession>A0A917P5U5</accession>
<organism evidence="1 2">
    <name type="scientific">Streptomyces brasiliensis</name>
    <dbReference type="NCBI Taxonomy" id="1954"/>
    <lineage>
        <taxon>Bacteria</taxon>
        <taxon>Bacillati</taxon>
        <taxon>Actinomycetota</taxon>
        <taxon>Actinomycetes</taxon>
        <taxon>Kitasatosporales</taxon>
        <taxon>Streptomycetaceae</taxon>
        <taxon>Streptomyces</taxon>
    </lineage>
</organism>
<proteinExistence type="predicted"/>
<sequence>MDGTWQLCWRRRPLPVGRSASCLWPEEPSAVAEFEHTVGDQIVTFDGYYFGEAPLEQRWVWFDHRRMMRATRPATAVSALMTAAPTPRGSARVGCTRAR</sequence>
<dbReference type="Proteomes" id="UP000657574">
    <property type="component" value="Unassembled WGS sequence"/>
</dbReference>
<reference evidence="1" key="2">
    <citation type="submission" date="2020-09" db="EMBL/GenBank/DDBJ databases">
        <authorList>
            <person name="Sun Q."/>
            <person name="Ohkuma M."/>
        </authorList>
    </citation>
    <scope>NUCLEOTIDE SEQUENCE</scope>
    <source>
        <strain evidence="1">JCM 3086</strain>
    </source>
</reference>
<keyword evidence="2" id="KW-1185">Reference proteome</keyword>
<evidence type="ECO:0000313" key="2">
    <source>
        <dbReference type="Proteomes" id="UP000657574"/>
    </source>
</evidence>
<dbReference type="AlphaFoldDB" id="A0A917P5U5"/>
<reference evidence="1" key="1">
    <citation type="journal article" date="2014" name="Int. J. Syst. Evol. Microbiol.">
        <title>Complete genome sequence of Corynebacterium casei LMG S-19264T (=DSM 44701T), isolated from a smear-ripened cheese.</title>
        <authorList>
            <consortium name="US DOE Joint Genome Institute (JGI-PGF)"/>
            <person name="Walter F."/>
            <person name="Albersmeier A."/>
            <person name="Kalinowski J."/>
            <person name="Ruckert C."/>
        </authorList>
    </citation>
    <scope>NUCLEOTIDE SEQUENCE</scope>
    <source>
        <strain evidence="1">JCM 3086</strain>
    </source>
</reference>
<dbReference type="EMBL" id="BMQA01000075">
    <property type="protein sequence ID" value="GGJ63174.1"/>
    <property type="molecule type" value="Genomic_DNA"/>
</dbReference>
<comment type="caution">
    <text evidence="1">The sequence shown here is derived from an EMBL/GenBank/DDBJ whole genome shotgun (WGS) entry which is preliminary data.</text>
</comment>
<protein>
    <submittedName>
        <fullName evidence="1">Uncharacterized protein</fullName>
    </submittedName>
</protein>
<gene>
    <name evidence="1" type="ORF">GCM10010121_087350</name>
</gene>